<organism evidence="2">
    <name type="scientific">Myoviridae sp. cteaT5</name>
    <dbReference type="NCBI Taxonomy" id="2826676"/>
    <lineage>
        <taxon>Viruses</taxon>
        <taxon>Duplodnaviria</taxon>
        <taxon>Heunggongvirae</taxon>
        <taxon>Uroviricota</taxon>
        <taxon>Caudoviricetes</taxon>
    </lineage>
</organism>
<dbReference type="PANTHER" id="PTHR33375:SF1">
    <property type="entry name" value="CHROMOSOME-PARTITIONING PROTEIN PARB-RELATED"/>
    <property type="match status" value="1"/>
</dbReference>
<dbReference type="CDD" id="cd16402">
    <property type="entry name" value="ParB_N_like_MT"/>
    <property type="match status" value="1"/>
</dbReference>
<dbReference type="GO" id="GO:0045881">
    <property type="term" value="P:positive regulation of sporulation resulting in formation of a cellular spore"/>
    <property type="evidence" value="ECO:0007669"/>
    <property type="project" value="TreeGrafter"/>
</dbReference>
<evidence type="ECO:0000313" key="2">
    <source>
        <dbReference type="EMBL" id="DAD97034.1"/>
    </source>
</evidence>
<sequence>MNIVEKNINDIKPYENNPRKNDIAVKPVANSIREFGFKVPIVIDKDGIIIAGHTRYRAAKELKLTKVPCIIADDLSDQQVKAFRLADNKVSEFAEWDQDALLEELQGILAVDMSEFGFLDEEEELNEPDDTYTTDINIPQYEPTGEVVSLENCLDFDKTEALLMEIEDSNVSEKEKDFLRKAAQRHNQFNYKRIAEYYANASEEMQELMERSALVIIDYDDAIKNGYVQLSSSLEAILNEENE</sequence>
<protein>
    <submittedName>
        <fullName evidence="2">ParB protein</fullName>
    </submittedName>
</protein>
<reference evidence="2" key="1">
    <citation type="journal article" date="2021" name="Proc. Natl. Acad. Sci. U.S.A.">
        <title>A Catalog of Tens of Thousands of Viruses from Human Metagenomes Reveals Hidden Associations with Chronic Diseases.</title>
        <authorList>
            <person name="Tisza M.J."/>
            <person name="Buck C.B."/>
        </authorList>
    </citation>
    <scope>NUCLEOTIDE SEQUENCE</scope>
    <source>
        <strain evidence="2">CteaT5</strain>
    </source>
</reference>
<dbReference type="InterPro" id="IPR036086">
    <property type="entry name" value="ParB/Sulfiredoxin_sf"/>
</dbReference>
<dbReference type="Gene3D" id="3.90.1530.10">
    <property type="entry name" value="Conserved hypothetical protein from pyrococcus furiosus pfu- 392566-001, ParB domain"/>
    <property type="match status" value="1"/>
</dbReference>
<proteinExistence type="predicted"/>
<dbReference type="SMART" id="SM00470">
    <property type="entry name" value="ParB"/>
    <property type="match status" value="1"/>
</dbReference>
<dbReference type="Pfam" id="PF02195">
    <property type="entry name" value="ParB_N"/>
    <property type="match status" value="1"/>
</dbReference>
<feature type="domain" description="ParB-like N-terminal" evidence="1">
    <location>
        <begin position="4"/>
        <end position="89"/>
    </location>
</feature>
<accession>A0A8S5NRV3</accession>
<dbReference type="InterPro" id="IPR003115">
    <property type="entry name" value="ParB_N"/>
</dbReference>
<dbReference type="GO" id="GO:0007059">
    <property type="term" value="P:chromosome segregation"/>
    <property type="evidence" value="ECO:0007669"/>
    <property type="project" value="TreeGrafter"/>
</dbReference>
<dbReference type="PANTHER" id="PTHR33375">
    <property type="entry name" value="CHROMOSOME-PARTITIONING PROTEIN PARB-RELATED"/>
    <property type="match status" value="1"/>
</dbReference>
<dbReference type="EMBL" id="BK015228">
    <property type="protein sequence ID" value="DAD97034.1"/>
    <property type="molecule type" value="Genomic_DNA"/>
</dbReference>
<dbReference type="InterPro" id="IPR050336">
    <property type="entry name" value="Chromosome_partition/occlusion"/>
</dbReference>
<dbReference type="SUPFAM" id="SSF110849">
    <property type="entry name" value="ParB/Sulfiredoxin"/>
    <property type="match status" value="1"/>
</dbReference>
<name>A0A8S5NRV3_9CAUD</name>
<evidence type="ECO:0000259" key="1">
    <source>
        <dbReference type="SMART" id="SM00470"/>
    </source>
</evidence>